<organism evidence="2 3">
    <name type="scientific">Xanthobacter dioxanivorans</name>
    <dbReference type="NCBI Taxonomy" id="2528964"/>
    <lineage>
        <taxon>Bacteria</taxon>
        <taxon>Pseudomonadati</taxon>
        <taxon>Pseudomonadota</taxon>
        <taxon>Alphaproteobacteria</taxon>
        <taxon>Hyphomicrobiales</taxon>
        <taxon>Xanthobacteraceae</taxon>
        <taxon>Xanthobacter</taxon>
    </lineage>
</organism>
<feature type="transmembrane region" description="Helical" evidence="1">
    <location>
        <begin position="153"/>
        <end position="171"/>
    </location>
</feature>
<dbReference type="PANTHER" id="PTHR38457:SF1">
    <property type="entry name" value="REGULATOR ABRB-RELATED"/>
    <property type="match status" value="1"/>
</dbReference>
<keyword evidence="1" id="KW-0812">Transmembrane</keyword>
<keyword evidence="3" id="KW-1185">Reference proteome</keyword>
<name>A0A974PLZ6_9HYPH</name>
<feature type="transmembrane region" description="Helical" evidence="1">
    <location>
        <begin position="31"/>
        <end position="53"/>
    </location>
</feature>
<evidence type="ECO:0000313" key="2">
    <source>
        <dbReference type="EMBL" id="QRG06062.1"/>
    </source>
</evidence>
<feature type="transmembrane region" description="Helical" evidence="1">
    <location>
        <begin position="90"/>
        <end position="111"/>
    </location>
</feature>
<sequence>MPLIASSVFIRTTLLLATCLAGGLVFSWLHVPLPFLLGALFVSATCGLSGFTVKLADEFRQGGQIAAGFSVGLFFTPPVALRLVELGWLMALTGFASILVSLFLARALALFGRCDRRTAFFAAMPGGLAEMAVLAHTFGASTTLVSLAQSLRVVLIVLIIPPAMALVMGGTRLKVAEVQQLESHLLVLGLVLCVPVALLLRRAKIFNPFLLAGLAIGMGMALVIARATHAPVLVTSAAQLAIGAALGCRFQREQISHVLTSPFLPAAAATTLALMAVNVAFAALALHFVAFPTGVLAMAPGGIAEMSLTAEALGLAPPIVAAWQLVRILSVVLLTGPLFRLYEKISDR</sequence>
<dbReference type="RefSeq" id="WP_203192937.1">
    <property type="nucleotide sequence ID" value="NZ_CP063362.1"/>
</dbReference>
<reference evidence="2 3" key="1">
    <citation type="submission" date="2020-10" db="EMBL/GenBank/DDBJ databases">
        <title>Degradation of 1,4-Dioxane by Xanthobacter sp. YN2, via a Novel Group-2 Soluble Di-Iron Monooxygenase.</title>
        <authorList>
            <person name="Ma F."/>
            <person name="Wang Y."/>
            <person name="Yang J."/>
            <person name="Guo H."/>
            <person name="Su D."/>
            <person name="Yu L."/>
        </authorList>
    </citation>
    <scope>NUCLEOTIDE SEQUENCE [LARGE SCALE GENOMIC DNA]</scope>
    <source>
        <strain evidence="2 3">YN2</strain>
    </source>
</reference>
<dbReference type="Proteomes" id="UP000596427">
    <property type="component" value="Chromosome"/>
</dbReference>
<dbReference type="GO" id="GO:0010468">
    <property type="term" value="P:regulation of gene expression"/>
    <property type="evidence" value="ECO:0007669"/>
    <property type="project" value="InterPro"/>
</dbReference>
<feature type="transmembrane region" description="Helical" evidence="1">
    <location>
        <begin position="321"/>
        <end position="342"/>
    </location>
</feature>
<dbReference type="InterPro" id="IPR007820">
    <property type="entry name" value="AbrB_fam"/>
</dbReference>
<dbReference type="AlphaFoldDB" id="A0A974PLZ6"/>
<dbReference type="EMBL" id="CP063362">
    <property type="protein sequence ID" value="QRG06062.1"/>
    <property type="molecule type" value="Genomic_DNA"/>
</dbReference>
<feature type="transmembrane region" description="Helical" evidence="1">
    <location>
        <begin position="183"/>
        <end position="200"/>
    </location>
</feature>
<feature type="transmembrane region" description="Helical" evidence="1">
    <location>
        <begin position="205"/>
        <end position="224"/>
    </location>
</feature>
<proteinExistence type="predicted"/>
<dbReference type="KEGG" id="xdi:EZH22_24205"/>
<dbReference type="PANTHER" id="PTHR38457">
    <property type="entry name" value="REGULATOR ABRB-RELATED"/>
    <property type="match status" value="1"/>
</dbReference>
<protein>
    <submittedName>
        <fullName evidence="2">AbrB family transcriptional regulator</fullName>
    </submittedName>
</protein>
<dbReference type="Pfam" id="PF05145">
    <property type="entry name" value="AbrB"/>
    <property type="match status" value="1"/>
</dbReference>
<keyword evidence="1" id="KW-1133">Transmembrane helix</keyword>
<keyword evidence="1" id="KW-0472">Membrane</keyword>
<dbReference type="InterPro" id="IPR017516">
    <property type="entry name" value="AbrB_dup"/>
</dbReference>
<gene>
    <name evidence="2" type="ORF">EZH22_24205</name>
</gene>
<dbReference type="GO" id="GO:0016020">
    <property type="term" value="C:membrane"/>
    <property type="evidence" value="ECO:0007669"/>
    <property type="project" value="InterPro"/>
</dbReference>
<evidence type="ECO:0000256" key="1">
    <source>
        <dbReference type="SAM" id="Phobius"/>
    </source>
</evidence>
<dbReference type="PIRSF" id="PIRSF038991">
    <property type="entry name" value="Protein_AbrB"/>
    <property type="match status" value="1"/>
</dbReference>
<dbReference type="NCBIfam" id="TIGR03082">
    <property type="entry name" value="Gneg_AbrB_dup"/>
    <property type="match status" value="1"/>
</dbReference>
<accession>A0A974PLZ6</accession>
<feature type="transmembrane region" description="Helical" evidence="1">
    <location>
        <begin position="262"/>
        <end position="290"/>
    </location>
</feature>
<feature type="transmembrane region" description="Helical" evidence="1">
    <location>
        <begin position="65"/>
        <end position="84"/>
    </location>
</feature>
<evidence type="ECO:0000313" key="3">
    <source>
        <dbReference type="Proteomes" id="UP000596427"/>
    </source>
</evidence>